<proteinExistence type="predicted"/>
<dbReference type="EMBL" id="QKYT01000062">
    <property type="protein sequence ID" value="RIA95370.1"/>
    <property type="molecule type" value="Genomic_DNA"/>
</dbReference>
<dbReference type="PANTHER" id="PTHR24410:SF23">
    <property type="entry name" value="BTB DOMAIN-CONTAINING PROTEIN-RELATED"/>
    <property type="match status" value="1"/>
</dbReference>
<dbReference type="CDD" id="cd18186">
    <property type="entry name" value="BTB_POZ_ZBTB_KLHL-like"/>
    <property type="match status" value="1"/>
</dbReference>
<protein>
    <recommendedName>
        <fullName evidence="1">BTB domain-containing protein</fullName>
    </recommendedName>
</protein>
<evidence type="ECO:0000313" key="2">
    <source>
        <dbReference type="EMBL" id="RIA95370.1"/>
    </source>
</evidence>
<feature type="non-terminal residue" evidence="2">
    <location>
        <position position="79"/>
    </location>
</feature>
<dbReference type="Proteomes" id="UP000265703">
    <property type="component" value="Unassembled WGS sequence"/>
</dbReference>
<dbReference type="PROSITE" id="PS50097">
    <property type="entry name" value="BTB"/>
    <property type="match status" value="1"/>
</dbReference>
<dbReference type="InterPro" id="IPR000210">
    <property type="entry name" value="BTB/POZ_dom"/>
</dbReference>
<evidence type="ECO:0000313" key="3">
    <source>
        <dbReference type="Proteomes" id="UP000265703"/>
    </source>
</evidence>
<feature type="domain" description="BTB" evidence="1">
    <location>
        <begin position="25"/>
        <end position="79"/>
    </location>
</feature>
<dbReference type="InterPro" id="IPR011333">
    <property type="entry name" value="SKP1/BTB/POZ_sf"/>
</dbReference>
<evidence type="ECO:0000259" key="1">
    <source>
        <dbReference type="PROSITE" id="PS50097"/>
    </source>
</evidence>
<keyword evidence="3" id="KW-1185">Reference proteome</keyword>
<gene>
    <name evidence="2" type="ORF">C1645_872803</name>
</gene>
<dbReference type="Pfam" id="PF00651">
    <property type="entry name" value="BTB"/>
    <property type="match status" value="1"/>
</dbReference>
<organism evidence="2 3">
    <name type="scientific">Glomus cerebriforme</name>
    <dbReference type="NCBI Taxonomy" id="658196"/>
    <lineage>
        <taxon>Eukaryota</taxon>
        <taxon>Fungi</taxon>
        <taxon>Fungi incertae sedis</taxon>
        <taxon>Mucoromycota</taxon>
        <taxon>Glomeromycotina</taxon>
        <taxon>Glomeromycetes</taxon>
        <taxon>Glomerales</taxon>
        <taxon>Glomeraceae</taxon>
        <taxon>Glomus</taxon>
    </lineage>
</organism>
<sequence length="79" mass="9378">MEQIEPTYFEILKNFESLFNSKESYDVIIKVGEQQDMKEIYAHSLILCCQSDYFRAAFSSNWAEKIDDKFIFKKPNILP</sequence>
<reference evidence="2 3" key="1">
    <citation type="submission" date="2018-06" db="EMBL/GenBank/DDBJ databases">
        <title>Comparative genomics reveals the genomic features of Rhizophagus irregularis, R. cerebriforme, R. diaphanum and Gigaspora rosea, and their symbiotic lifestyle signature.</title>
        <authorList>
            <person name="Morin E."/>
            <person name="San Clemente H."/>
            <person name="Chen E.C.H."/>
            <person name="De La Providencia I."/>
            <person name="Hainaut M."/>
            <person name="Kuo A."/>
            <person name="Kohler A."/>
            <person name="Murat C."/>
            <person name="Tang N."/>
            <person name="Roy S."/>
            <person name="Loubradou J."/>
            <person name="Henrissat B."/>
            <person name="Grigoriev I.V."/>
            <person name="Corradi N."/>
            <person name="Roux C."/>
            <person name="Martin F.M."/>
        </authorList>
    </citation>
    <scope>NUCLEOTIDE SEQUENCE [LARGE SCALE GENOMIC DNA]</scope>
    <source>
        <strain evidence="2 3">DAOM 227022</strain>
    </source>
</reference>
<dbReference type="Gene3D" id="3.30.710.10">
    <property type="entry name" value="Potassium Channel Kv1.1, Chain A"/>
    <property type="match status" value="1"/>
</dbReference>
<dbReference type="InterPro" id="IPR051481">
    <property type="entry name" value="BTB-POZ/Galectin-3-binding"/>
</dbReference>
<dbReference type="SUPFAM" id="SSF54695">
    <property type="entry name" value="POZ domain"/>
    <property type="match status" value="1"/>
</dbReference>
<accession>A0A397TAS3</accession>
<dbReference type="PANTHER" id="PTHR24410">
    <property type="entry name" value="HL07962P-RELATED"/>
    <property type="match status" value="1"/>
</dbReference>
<dbReference type="AlphaFoldDB" id="A0A397TAS3"/>
<name>A0A397TAS3_9GLOM</name>
<dbReference type="OrthoDB" id="2324894at2759"/>
<comment type="caution">
    <text evidence="2">The sequence shown here is derived from an EMBL/GenBank/DDBJ whole genome shotgun (WGS) entry which is preliminary data.</text>
</comment>